<keyword evidence="2" id="KW-0472">Membrane</keyword>
<protein>
    <submittedName>
        <fullName evidence="3">Uncharacterized protein</fullName>
    </submittedName>
</protein>
<name>A0A366XPX9_9BACI</name>
<proteinExistence type="predicted"/>
<keyword evidence="4" id="KW-1185">Reference proteome</keyword>
<gene>
    <name evidence="3" type="ORF">DS031_16490</name>
</gene>
<keyword evidence="2" id="KW-1133">Transmembrane helix</keyword>
<sequence>MLGGKKNRKFGCCGCGCFIFLLITMILIGGFMSFFVEENEQEKEGSYIGETEVQEENQDNDQSSSEDTIPCLGIKGNYSSSGEKIYHMPSGDFYHKTDPEAWFCTEEEAEAAGYRKSKQ</sequence>
<evidence type="ECO:0000313" key="4">
    <source>
        <dbReference type="Proteomes" id="UP000253314"/>
    </source>
</evidence>
<dbReference type="Proteomes" id="UP000253314">
    <property type="component" value="Unassembled WGS sequence"/>
</dbReference>
<accession>A0A366XPX9</accession>
<feature type="region of interest" description="Disordered" evidence="1">
    <location>
        <begin position="43"/>
        <end position="70"/>
    </location>
</feature>
<evidence type="ECO:0000256" key="1">
    <source>
        <dbReference type="SAM" id="MobiDB-lite"/>
    </source>
</evidence>
<comment type="caution">
    <text evidence="3">The sequence shown here is derived from an EMBL/GenBank/DDBJ whole genome shotgun (WGS) entry which is preliminary data.</text>
</comment>
<reference evidence="3 4" key="1">
    <citation type="submission" date="2018-07" db="EMBL/GenBank/DDBJ databases">
        <title>Lottiidibacillus patelloidae gen. nov., sp. nov., isolated from the intestinal tract of a marine limpet and the reclassification of B. taeanensis BH030017T, B. algicola KMM 3737T and B. hwajinpoensis SW-72T as genus Lottiidibacillus.</title>
        <authorList>
            <person name="Liu R."/>
            <person name="Huang Z."/>
        </authorList>
    </citation>
    <scope>NUCLEOTIDE SEQUENCE [LARGE SCALE GENOMIC DNA]</scope>
    <source>
        <strain evidence="3 4">BH030017</strain>
    </source>
</reference>
<keyword evidence="2" id="KW-0812">Transmembrane</keyword>
<evidence type="ECO:0000313" key="3">
    <source>
        <dbReference type="EMBL" id="RBW68420.1"/>
    </source>
</evidence>
<evidence type="ECO:0000256" key="2">
    <source>
        <dbReference type="SAM" id="Phobius"/>
    </source>
</evidence>
<organism evidence="3 4">
    <name type="scientific">Bacillus taeanensis</name>
    <dbReference type="NCBI Taxonomy" id="273032"/>
    <lineage>
        <taxon>Bacteria</taxon>
        <taxon>Bacillati</taxon>
        <taxon>Bacillota</taxon>
        <taxon>Bacilli</taxon>
        <taxon>Bacillales</taxon>
        <taxon>Bacillaceae</taxon>
        <taxon>Bacillus</taxon>
    </lineage>
</organism>
<feature type="transmembrane region" description="Helical" evidence="2">
    <location>
        <begin position="12"/>
        <end position="36"/>
    </location>
</feature>
<dbReference type="RefSeq" id="WP_113807169.1">
    <property type="nucleotide sequence ID" value="NZ_QOCW01000020.1"/>
</dbReference>
<dbReference type="OrthoDB" id="4376109at2"/>
<dbReference type="AlphaFoldDB" id="A0A366XPX9"/>
<dbReference type="EMBL" id="QOCW01000020">
    <property type="protein sequence ID" value="RBW68420.1"/>
    <property type="molecule type" value="Genomic_DNA"/>
</dbReference>